<accession>A0A9P7S341</accession>
<keyword evidence="2" id="KW-1185">Reference proteome</keyword>
<dbReference type="AlphaFoldDB" id="A0A9P7S341"/>
<dbReference type="EMBL" id="CM032183">
    <property type="protein sequence ID" value="KAG7094571.1"/>
    <property type="molecule type" value="Genomic_DNA"/>
</dbReference>
<dbReference type="RefSeq" id="XP_043011041.1">
    <property type="nucleotide sequence ID" value="XM_043149957.1"/>
</dbReference>
<dbReference type="GeneID" id="66074475"/>
<reference evidence="1" key="1">
    <citation type="journal article" date="2021" name="Genome Biol. Evol.">
        <title>The assembled and annotated genome of the fairy-ring fungus Marasmius oreades.</title>
        <authorList>
            <person name="Hiltunen M."/>
            <person name="Ament-Velasquez S.L."/>
            <person name="Johannesson H."/>
        </authorList>
    </citation>
    <scope>NUCLEOTIDE SEQUENCE</scope>
    <source>
        <strain evidence="1">03SP1</strain>
    </source>
</reference>
<gene>
    <name evidence="1" type="ORF">E1B28_005399</name>
</gene>
<comment type="caution">
    <text evidence="1">The sequence shown here is derived from an EMBL/GenBank/DDBJ whole genome shotgun (WGS) entry which is preliminary data.</text>
</comment>
<name>A0A9P7S341_9AGAR</name>
<sequence>MLGRLREIKEAYRHRYCRLSDELARFDRGNSTRELFIHCTVREALEQPEKFFYIENTTLTSQKICELIVIPILNPGVFASPARDLTFPKW</sequence>
<dbReference type="KEGG" id="more:E1B28_005399"/>
<evidence type="ECO:0000313" key="2">
    <source>
        <dbReference type="Proteomes" id="UP001049176"/>
    </source>
</evidence>
<organism evidence="1 2">
    <name type="scientific">Marasmius oreades</name>
    <name type="common">fairy-ring Marasmius</name>
    <dbReference type="NCBI Taxonomy" id="181124"/>
    <lineage>
        <taxon>Eukaryota</taxon>
        <taxon>Fungi</taxon>
        <taxon>Dikarya</taxon>
        <taxon>Basidiomycota</taxon>
        <taxon>Agaricomycotina</taxon>
        <taxon>Agaricomycetes</taxon>
        <taxon>Agaricomycetidae</taxon>
        <taxon>Agaricales</taxon>
        <taxon>Marasmiineae</taxon>
        <taxon>Marasmiaceae</taxon>
        <taxon>Marasmius</taxon>
    </lineage>
</organism>
<evidence type="ECO:0000313" key="1">
    <source>
        <dbReference type="EMBL" id="KAG7094571.1"/>
    </source>
</evidence>
<proteinExistence type="predicted"/>
<protein>
    <submittedName>
        <fullName evidence="1">Uncharacterized protein</fullName>
    </submittedName>
</protein>
<dbReference type="Proteomes" id="UP001049176">
    <property type="component" value="Chromosome 3"/>
</dbReference>